<comment type="caution">
    <text evidence="9">The sequence shown here is derived from an EMBL/GenBank/DDBJ whole genome shotgun (WGS) entry which is preliminary data.</text>
</comment>
<feature type="transmembrane region" description="Helical" evidence="8">
    <location>
        <begin position="6"/>
        <end position="26"/>
    </location>
</feature>
<feature type="transmembrane region" description="Helical" evidence="8">
    <location>
        <begin position="96"/>
        <end position="120"/>
    </location>
</feature>
<dbReference type="STRING" id="37659.GCA_000703125_00165"/>
<evidence type="ECO:0000256" key="8">
    <source>
        <dbReference type="SAM" id="Phobius"/>
    </source>
</evidence>
<evidence type="ECO:0000313" key="9">
    <source>
        <dbReference type="EMBL" id="PPK47966.1"/>
    </source>
</evidence>
<keyword evidence="3" id="KW-1003">Cell membrane</keyword>
<evidence type="ECO:0000256" key="7">
    <source>
        <dbReference type="ARBA" id="ARBA00023136"/>
    </source>
</evidence>
<evidence type="ECO:0000256" key="2">
    <source>
        <dbReference type="ARBA" id="ARBA00007776"/>
    </source>
</evidence>
<dbReference type="EMBL" id="PTIS01000011">
    <property type="protein sequence ID" value="PPK47966.1"/>
    <property type="molecule type" value="Genomic_DNA"/>
</dbReference>
<dbReference type="AlphaFoldDB" id="A0A2S6FWJ5"/>
<feature type="transmembrane region" description="Helical" evidence="8">
    <location>
        <begin position="63"/>
        <end position="84"/>
    </location>
</feature>
<dbReference type="RefSeq" id="WP_104410110.1">
    <property type="nucleotide sequence ID" value="NZ_PTIS01000011.1"/>
</dbReference>
<dbReference type="NCBIfam" id="TIGR03426">
    <property type="entry name" value="shape_MreD"/>
    <property type="match status" value="1"/>
</dbReference>
<reference evidence="9 10" key="1">
    <citation type="submission" date="2018-02" db="EMBL/GenBank/DDBJ databases">
        <title>Genomic Encyclopedia of Archaeal and Bacterial Type Strains, Phase II (KMG-II): from individual species to whole genera.</title>
        <authorList>
            <person name="Goeker M."/>
        </authorList>
    </citation>
    <scope>NUCLEOTIDE SEQUENCE [LARGE SCALE GENOMIC DNA]</scope>
    <source>
        <strain evidence="9 10">DSM 15099</strain>
    </source>
</reference>
<feature type="transmembrane region" description="Helical" evidence="8">
    <location>
        <begin position="126"/>
        <end position="144"/>
    </location>
</feature>
<dbReference type="OrthoDB" id="9796616at2"/>
<organism evidence="9 10">
    <name type="scientific">Clostridium algidicarnis DSM 15099</name>
    <dbReference type="NCBI Taxonomy" id="1121295"/>
    <lineage>
        <taxon>Bacteria</taxon>
        <taxon>Bacillati</taxon>
        <taxon>Bacillota</taxon>
        <taxon>Clostridia</taxon>
        <taxon>Eubacteriales</taxon>
        <taxon>Clostridiaceae</taxon>
        <taxon>Clostridium</taxon>
    </lineage>
</organism>
<name>A0A2S6FWJ5_9CLOT</name>
<dbReference type="GO" id="GO:0005886">
    <property type="term" value="C:plasma membrane"/>
    <property type="evidence" value="ECO:0007669"/>
    <property type="project" value="UniProtKB-SubCell"/>
</dbReference>
<evidence type="ECO:0000256" key="4">
    <source>
        <dbReference type="ARBA" id="ARBA00022692"/>
    </source>
</evidence>
<dbReference type="PIRSF" id="PIRSF037497">
    <property type="entry name" value="MreD_Clostridium/Treponema_prd"/>
    <property type="match status" value="1"/>
</dbReference>
<keyword evidence="5" id="KW-0133">Cell shape</keyword>
<keyword evidence="6 8" id="KW-1133">Transmembrane helix</keyword>
<evidence type="ECO:0000256" key="5">
    <source>
        <dbReference type="ARBA" id="ARBA00022960"/>
    </source>
</evidence>
<dbReference type="InterPro" id="IPR007227">
    <property type="entry name" value="Cell_shape_determining_MreD"/>
</dbReference>
<dbReference type="Pfam" id="PF04093">
    <property type="entry name" value="MreD"/>
    <property type="match status" value="1"/>
</dbReference>
<evidence type="ECO:0000313" key="10">
    <source>
        <dbReference type="Proteomes" id="UP000239863"/>
    </source>
</evidence>
<dbReference type="GO" id="GO:0008360">
    <property type="term" value="P:regulation of cell shape"/>
    <property type="evidence" value="ECO:0007669"/>
    <property type="project" value="UniProtKB-KW"/>
</dbReference>
<comment type="subcellular location">
    <subcellularLocation>
        <location evidence="1">Cell membrane</location>
        <topology evidence="1">Multi-pass membrane protein</topology>
    </subcellularLocation>
</comment>
<protein>
    <submittedName>
        <fullName evidence="9">Rod shape-determining protein MreD</fullName>
    </submittedName>
</protein>
<comment type="similarity">
    <text evidence="2">Belongs to the MreD family.</text>
</comment>
<evidence type="ECO:0000256" key="1">
    <source>
        <dbReference type="ARBA" id="ARBA00004651"/>
    </source>
</evidence>
<keyword evidence="4 8" id="KW-0812">Transmembrane</keyword>
<sequence>MKRVILILISLLLFIIDNTFMPFLAIKGVYPSLLIIFALSYSIINGYYEAILIGVFAGLLQDIYFFNGFGINALSNMCICLIGAKIGENIFKEKSFAPVISIFILSILKGIIMFVILFTLNIRINYFNIPFVALYNMIITIFVYKKIYNFSLKPYMKNSRNF</sequence>
<keyword evidence="7 8" id="KW-0472">Membrane</keyword>
<dbReference type="InterPro" id="IPR017225">
    <property type="entry name" value="Cell_shape_determin_MreD_prd"/>
</dbReference>
<proteinExistence type="inferred from homology"/>
<dbReference type="Proteomes" id="UP000239863">
    <property type="component" value="Unassembled WGS sequence"/>
</dbReference>
<evidence type="ECO:0000256" key="3">
    <source>
        <dbReference type="ARBA" id="ARBA00022475"/>
    </source>
</evidence>
<evidence type="ECO:0000256" key="6">
    <source>
        <dbReference type="ARBA" id="ARBA00022989"/>
    </source>
</evidence>
<gene>
    <name evidence="9" type="ORF">BD821_11123</name>
</gene>
<feature type="transmembrane region" description="Helical" evidence="8">
    <location>
        <begin position="33"/>
        <end position="57"/>
    </location>
</feature>
<accession>A0A2S6FWJ5</accession>